<feature type="domain" description="4Fe-4S ferredoxin-type" evidence="9">
    <location>
        <begin position="34"/>
        <end position="63"/>
    </location>
</feature>
<name>A0A1Y6K5L5_9CHLR</name>
<evidence type="ECO:0000313" key="10">
    <source>
        <dbReference type="EMBL" id="SMX54137.1"/>
    </source>
</evidence>
<dbReference type="PROSITE" id="PS51379">
    <property type="entry name" value="4FE4S_FER_2"/>
    <property type="match status" value="2"/>
</dbReference>
<evidence type="ECO:0000313" key="11">
    <source>
        <dbReference type="Proteomes" id="UP000195514"/>
    </source>
</evidence>
<keyword evidence="5 8" id="KW-0249">Electron transport</keyword>
<sequence>MPHIITSLCVREGSCATVCPVECIIPGKPQDEWPLFYIDPSTCIDCGACVSECPFDAIFPEDDVPARFIARGDEVQSMPKGTPGFDLPYDGFDYEGNPVHLDYTRLLVEGEEVDLTRDIQANYDYFQKGPGYRSLTQN</sequence>
<dbReference type="PRINTS" id="PR00354">
    <property type="entry name" value="7FE8SFRDOXIN"/>
</dbReference>
<comment type="function">
    <text evidence="8">Ferredoxins are iron-sulfur proteins that transfer electrons in a wide variety of metabolic reactions.</text>
</comment>
<evidence type="ECO:0000256" key="1">
    <source>
        <dbReference type="ARBA" id="ARBA00001966"/>
    </source>
</evidence>
<evidence type="ECO:0000256" key="7">
    <source>
        <dbReference type="ARBA" id="ARBA00023014"/>
    </source>
</evidence>
<dbReference type="OrthoDB" id="9798098at2"/>
<dbReference type="RefSeq" id="WP_087862009.1">
    <property type="nucleotide sequence ID" value="NZ_LT859958.1"/>
</dbReference>
<keyword evidence="7 8" id="KW-0411">Iron-sulfur</keyword>
<dbReference type="GO" id="GO:0051539">
    <property type="term" value="F:4 iron, 4 sulfur cluster binding"/>
    <property type="evidence" value="ECO:0007669"/>
    <property type="project" value="UniProtKB-UniRule"/>
</dbReference>
<dbReference type="EMBL" id="LT859958">
    <property type="protein sequence ID" value="SMX54137.1"/>
    <property type="molecule type" value="Genomic_DNA"/>
</dbReference>
<keyword evidence="4 8" id="KW-0479">Metal-binding</keyword>
<dbReference type="PROSITE" id="PS00198">
    <property type="entry name" value="4FE4S_FER_1"/>
    <property type="match status" value="1"/>
</dbReference>
<proteinExistence type="predicted"/>
<dbReference type="Pfam" id="PF00037">
    <property type="entry name" value="Fer4"/>
    <property type="match status" value="1"/>
</dbReference>
<keyword evidence="3 8" id="KW-0004">4Fe-4S</keyword>
<evidence type="ECO:0000259" key="9">
    <source>
        <dbReference type="PROSITE" id="PS51379"/>
    </source>
</evidence>
<dbReference type="AlphaFoldDB" id="A0A1Y6K5L5"/>
<dbReference type="GO" id="GO:0009055">
    <property type="term" value="F:electron transfer activity"/>
    <property type="evidence" value="ECO:0007669"/>
    <property type="project" value="UniProtKB-UniRule"/>
</dbReference>
<gene>
    <name evidence="10" type="ORF">CFX1CAM_1072</name>
</gene>
<dbReference type="KEGG" id="abat:CFX1CAM_1072"/>
<evidence type="ECO:0000256" key="6">
    <source>
        <dbReference type="ARBA" id="ARBA00023004"/>
    </source>
</evidence>
<dbReference type="SUPFAM" id="SSF54862">
    <property type="entry name" value="4Fe-4S ferredoxins"/>
    <property type="match status" value="1"/>
</dbReference>
<comment type="cofactor">
    <cofactor evidence="1 8">
        <name>[4Fe-4S] cluster</name>
        <dbReference type="ChEBI" id="CHEBI:49883"/>
    </cofactor>
</comment>
<organism evidence="10 11">
    <name type="scientific">Candidatus Brevifilum fermentans</name>
    <dbReference type="NCBI Taxonomy" id="1986204"/>
    <lineage>
        <taxon>Bacteria</taxon>
        <taxon>Bacillati</taxon>
        <taxon>Chloroflexota</taxon>
        <taxon>Anaerolineae</taxon>
        <taxon>Anaerolineales</taxon>
        <taxon>Anaerolineaceae</taxon>
        <taxon>Candidatus Brevifilum</taxon>
    </lineage>
</organism>
<keyword evidence="11" id="KW-1185">Reference proteome</keyword>
<accession>A0A1Y6K5L5</accession>
<dbReference type="Pfam" id="PF12800">
    <property type="entry name" value="Fer4_4"/>
    <property type="match status" value="1"/>
</dbReference>
<dbReference type="InterPro" id="IPR017896">
    <property type="entry name" value="4Fe4S_Fe-S-bd"/>
</dbReference>
<evidence type="ECO:0000256" key="2">
    <source>
        <dbReference type="ARBA" id="ARBA00022448"/>
    </source>
</evidence>
<dbReference type="InterPro" id="IPR000813">
    <property type="entry name" value="7Fe_ferredoxin"/>
</dbReference>
<reference evidence="11" key="1">
    <citation type="submission" date="2017-05" db="EMBL/GenBank/DDBJ databases">
        <authorList>
            <person name="Kirkegaard R."/>
            <person name="Mcilroy J S."/>
        </authorList>
    </citation>
    <scope>NUCLEOTIDE SEQUENCE [LARGE SCALE GENOMIC DNA]</scope>
</reference>
<evidence type="ECO:0000256" key="5">
    <source>
        <dbReference type="ARBA" id="ARBA00022982"/>
    </source>
</evidence>
<dbReference type="InterPro" id="IPR017900">
    <property type="entry name" value="4Fe4S_Fe_S_CS"/>
</dbReference>
<evidence type="ECO:0000256" key="3">
    <source>
        <dbReference type="ARBA" id="ARBA00022485"/>
    </source>
</evidence>
<dbReference type="Gene3D" id="3.30.70.20">
    <property type="match status" value="1"/>
</dbReference>
<dbReference type="GO" id="GO:0046872">
    <property type="term" value="F:metal ion binding"/>
    <property type="evidence" value="ECO:0007669"/>
    <property type="project" value="UniProtKB-UniRule"/>
</dbReference>
<protein>
    <recommendedName>
        <fullName evidence="8">Ferredoxin</fullName>
    </recommendedName>
</protein>
<keyword evidence="2 8" id="KW-0813">Transport</keyword>
<dbReference type="Proteomes" id="UP000195514">
    <property type="component" value="Chromosome I"/>
</dbReference>
<keyword evidence="6 8" id="KW-0408">Iron</keyword>
<feature type="domain" description="4Fe-4S ferredoxin-type" evidence="9">
    <location>
        <begin position="1"/>
        <end position="29"/>
    </location>
</feature>
<evidence type="ECO:0000256" key="4">
    <source>
        <dbReference type="ARBA" id="ARBA00022723"/>
    </source>
</evidence>
<evidence type="ECO:0000256" key="8">
    <source>
        <dbReference type="RuleBase" id="RU365098"/>
    </source>
</evidence>